<evidence type="ECO:0000313" key="1">
    <source>
        <dbReference type="EMBL" id="GAI25516.1"/>
    </source>
</evidence>
<dbReference type="AlphaFoldDB" id="X1N5M7"/>
<proteinExistence type="predicted"/>
<feature type="non-terminal residue" evidence="1">
    <location>
        <position position="54"/>
    </location>
</feature>
<comment type="caution">
    <text evidence="1">The sequence shown here is derived from an EMBL/GenBank/DDBJ whole genome shotgun (WGS) entry which is preliminary data.</text>
</comment>
<accession>X1N5M7</accession>
<dbReference type="EMBL" id="BARV01021600">
    <property type="protein sequence ID" value="GAI25516.1"/>
    <property type="molecule type" value="Genomic_DNA"/>
</dbReference>
<name>X1N5M7_9ZZZZ</name>
<protein>
    <submittedName>
        <fullName evidence="1">Uncharacterized protein</fullName>
    </submittedName>
</protein>
<sequence length="54" mass="6018">MITNNIGTFTCQQQFFSGKRTSLASCLGPTERKSLSLQVLARTEPVTHLAQDYQ</sequence>
<gene>
    <name evidence="1" type="ORF">S06H3_35761</name>
</gene>
<organism evidence="1">
    <name type="scientific">marine sediment metagenome</name>
    <dbReference type="NCBI Taxonomy" id="412755"/>
    <lineage>
        <taxon>unclassified sequences</taxon>
        <taxon>metagenomes</taxon>
        <taxon>ecological metagenomes</taxon>
    </lineage>
</organism>
<reference evidence="1" key="1">
    <citation type="journal article" date="2014" name="Front. Microbiol.">
        <title>High frequency of phylogenetically diverse reductive dehalogenase-homologous genes in deep subseafloor sedimentary metagenomes.</title>
        <authorList>
            <person name="Kawai M."/>
            <person name="Futagami T."/>
            <person name="Toyoda A."/>
            <person name="Takaki Y."/>
            <person name="Nishi S."/>
            <person name="Hori S."/>
            <person name="Arai W."/>
            <person name="Tsubouchi T."/>
            <person name="Morono Y."/>
            <person name="Uchiyama I."/>
            <person name="Ito T."/>
            <person name="Fujiyama A."/>
            <person name="Inagaki F."/>
            <person name="Takami H."/>
        </authorList>
    </citation>
    <scope>NUCLEOTIDE SEQUENCE</scope>
    <source>
        <strain evidence="1">Expedition CK06-06</strain>
    </source>
</reference>